<keyword evidence="1" id="KW-0472">Membrane</keyword>
<dbReference type="OrthoDB" id="66106at2157"/>
<reference evidence="2 3" key="1">
    <citation type="submission" date="2011-09" db="EMBL/GenBank/DDBJ databases">
        <title>The draft genome of Methanotorris formicicus Mc-S-70.</title>
        <authorList>
            <consortium name="US DOE Joint Genome Institute (JGI-PGF)"/>
            <person name="Lucas S."/>
            <person name="Han J."/>
            <person name="Lapidus A."/>
            <person name="Cheng J.-F."/>
            <person name="Goodwin L."/>
            <person name="Pitluck S."/>
            <person name="Peters L."/>
            <person name="Land M.L."/>
            <person name="Hauser L."/>
            <person name="Sieprawska-Lupa M."/>
            <person name="Takai K."/>
            <person name="Miyazaki J."/>
            <person name="Whitman W."/>
            <person name="Woyke T.J."/>
        </authorList>
    </citation>
    <scope>NUCLEOTIDE SEQUENCE [LARGE SCALE GENOMIC DNA]</scope>
    <source>
        <strain evidence="2 3">Mc-S-70</strain>
    </source>
</reference>
<proteinExistence type="predicted"/>
<protein>
    <recommendedName>
        <fullName evidence="4">DUF5673 domain-containing protein</fullName>
    </recommendedName>
</protein>
<comment type="caution">
    <text evidence="2">The sequence shown here is derived from an EMBL/GenBank/DDBJ whole genome shotgun (WGS) entry which is preliminary data.</text>
</comment>
<feature type="transmembrane region" description="Helical" evidence="1">
    <location>
        <begin position="76"/>
        <end position="96"/>
    </location>
</feature>
<feature type="transmembrane region" description="Helical" evidence="1">
    <location>
        <begin position="102"/>
        <end position="120"/>
    </location>
</feature>
<dbReference type="EMBL" id="AGJL01000016">
    <property type="protein sequence ID" value="EHP87235.1"/>
    <property type="molecule type" value="Genomic_DNA"/>
</dbReference>
<keyword evidence="1" id="KW-0812">Transmembrane</keyword>
<evidence type="ECO:0000313" key="2">
    <source>
        <dbReference type="EMBL" id="EHP87235.1"/>
    </source>
</evidence>
<gene>
    <name evidence="2" type="ORF">MetfoDRAFT_0824</name>
</gene>
<feature type="transmembrane region" description="Helical" evidence="1">
    <location>
        <begin position="7"/>
        <end position="26"/>
    </location>
</feature>
<dbReference type="AlphaFoldDB" id="H1KYF1"/>
<evidence type="ECO:0000256" key="1">
    <source>
        <dbReference type="SAM" id="Phobius"/>
    </source>
</evidence>
<dbReference type="STRING" id="647171.MetfoDRAFT_0824"/>
<keyword evidence="3" id="KW-1185">Reference proteome</keyword>
<feature type="transmembrane region" description="Helical" evidence="1">
    <location>
        <begin position="32"/>
        <end position="55"/>
    </location>
</feature>
<sequence length="176" mass="20140">MRINPYYFYLIGNSTLFGVMFLLLGFADRLNLMFQIGLVFGLGIVFIVPILYACFKVKKIDLGKFVGRGKTKIGDWHYVLVGMSFILIGISIVYYFAYGILLRHILSSLVLFLGFLIANLKQTHYISIYEKGVVVDGIAFYSWDEVYKKEDGDKTILKIKGIPKKLILKIDNKVIF</sequence>
<organism evidence="2 3">
    <name type="scientific">Methanotorris formicicus Mc-S-70</name>
    <dbReference type="NCBI Taxonomy" id="647171"/>
    <lineage>
        <taxon>Archaea</taxon>
        <taxon>Methanobacteriati</taxon>
        <taxon>Methanobacteriota</taxon>
        <taxon>Methanomada group</taxon>
        <taxon>Methanococci</taxon>
        <taxon>Methanococcales</taxon>
        <taxon>Methanocaldococcaceae</taxon>
        <taxon>Methanotorris</taxon>
    </lineage>
</organism>
<dbReference type="RefSeq" id="WP_007044263.1">
    <property type="nucleotide sequence ID" value="NZ_AGJL01000016.1"/>
</dbReference>
<evidence type="ECO:0000313" key="3">
    <source>
        <dbReference type="Proteomes" id="UP000003706"/>
    </source>
</evidence>
<accession>H1KYF1</accession>
<keyword evidence="1" id="KW-1133">Transmembrane helix</keyword>
<dbReference type="Proteomes" id="UP000003706">
    <property type="component" value="Unassembled WGS sequence"/>
</dbReference>
<evidence type="ECO:0008006" key="4">
    <source>
        <dbReference type="Google" id="ProtNLM"/>
    </source>
</evidence>
<name>H1KYF1_9EURY</name>